<evidence type="ECO:0000313" key="7">
    <source>
        <dbReference type="EMBL" id="KAK3729503.1"/>
    </source>
</evidence>
<dbReference type="EMBL" id="JAWDGP010007140">
    <property type="protein sequence ID" value="KAK3729503.1"/>
    <property type="molecule type" value="Genomic_DNA"/>
</dbReference>
<evidence type="ECO:0000256" key="2">
    <source>
        <dbReference type="ARBA" id="ARBA00022679"/>
    </source>
</evidence>
<accession>A0AAE1CR39</accession>
<dbReference type="Gene3D" id="3.30.200.20">
    <property type="entry name" value="Phosphorylase Kinase, domain 1"/>
    <property type="match status" value="1"/>
</dbReference>
<evidence type="ECO:0000259" key="6">
    <source>
        <dbReference type="PROSITE" id="PS51285"/>
    </source>
</evidence>
<dbReference type="GO" id="GO:0004674">
    <property type="term" value="F:protein serine/threonine kinase activity"/>
    <property type="evidence" value="ECO:0007669"/>
    <property type="project" value="UniProtKB-KW"/>
</dbReference>
<dbReference type="InterPro" id="IPR000961">
    <property type="entry name" value="AGC-kinase_C"/>
</dbReference>
<evidence type="ECO:0000256" key="1">
    <source>
        <dbReference type="ARBA" id="ARBA00022527"/>
    </source>
</evidence>
<keyword evidence="1" id="KW-0723">Serine/threonine-protein kinase</keyword>
<feature type="domain" description="AGC-kinase C-terminal" evidence="6">
    <location>
        <begin position="1"/>
        <end position="52"/>
    </location>
</feature>
<dbReference type="AlphaFoldDB" id="A0AAE1CR39"/>
<dbReference type="PROSITE" id="PS51285">
    <property type="entry name" value="AGC_KINASE_CTER"/>
    <property type="match status" value="1"/>
</dbReference>
<dbReference type="GO" id="GO:0005524">
    <property type="term" value="F:ATP binding"/>
    <property type="evidence" value="ECO:0007669"/>
    <property type="project" value="UniProtKB-KW"/>
</dbReference>
<gene>
    <name evidence="7" type="ORF">RRG08_044018</name>
</gene>
<dbReference type="Proteomes" id="UP001283361">
    <property type="component" value="Unassembled WGS sequence"/>
</dbReference>
<proteinExistence type="predicted"/>
<keyword evidence="8" id="KW-1185">Reference proteome</keyword>
<name>A0AAE1CR39_9GAST</name>
<evidence type="ECO:0000256" key="5">
    <source>
        <dbReference type="ARBA" id="ARBA00022840"/>
    </source>
</evidence>
<keyword evidence="2" id="KW-0808">Transferase</keyword>
<reference evidence="7" key="1">
    <citation type="journal article" date="2023" name="G3 (Bethesda)">
        <title>A reference genome for the long-term kleptoplast-retaining sea slug Elysia crispata morphotype clarki.</title>
        <authorList>
            <person name="Eastman K.E."/>
            <person name="Pendleton A.L."/>
            <person name="Shaikh M.A."/>
            <person name="Suttiyut T."/>
            <person name="Ogas R."/>
            <person name="Tomko P."/>
            <person name="Gavelis G."/>
            <person name="Widhalm J.R."/>
            <person name="Wisecaver J.H."/>
        </authorList>
    </citation>
    <scope>NUCLEOTIDE SEQUENCE</scope>
    <source>
        <strain evidence="7">ECLA1</strain>
    </source>
</reference>
<dbReference type="InterPro" id="IPR017892">
    <property type="entry name" value="Pkinase_C"/>
</dbReference>
<keyword evidence="5" id="KW-0067">ATP-binding</keyword>
<keyword evidence="4" id="KW-0418">Kinase</keyword>
<comment type="caution">
    <text evidence="7">The sequence shown here is derived from an EMBL/GenBank/DDBJ whole genome shotgun (WGS) entry which is preliminary data.</text>
</comment>
<organism evidence="7 8">
    <name type="scientific">Elysia crispata</name>
    <name type="common">lettuce slug</name>
    <dbReference type="NCBI Taxonomy" id="231223"/>
    <lineage>
        <taxon>Eukaryota</taxon>
        <taxon>Metazoa</taxon>
        <taxon>Spiralia</taxon>
        <taxon>Lophotrochozoa</taxon>
        <taxon>Mollusca</taxon>
        <taxon>Gastropoda</taxon>
        <taxon>Heterobranchia</taxon>
        <taxon>Euthyneura</taxon>
        <taxon>Panpulmonata</taxon>
        <taxon>Sacoglossa</taxon>
        <taxon>Placobranchoidea</taxon>
        <taxon>Plakobranchidae</taxon>
        <taxon>Elysia</taxon>
    </lineage>
</organism>
<evidence type="ECO:0000256" key="4">
    <source>
        <dbReference type="ARBA" id="ARBA00022777"/>
    </source>
</evidence>
<dbReference type="Pfam" id="PF00433">
    <property type="entry name" value="Pkinase_C"/>
    <property type="match status" value="1"/>
</dbReference>
<keyword evidence="3" id="KW-0547">Nucleotide-binding</keyword>
<protein>
    <recommendedName>
        <fullName evidence="6">AGC-kinase C-terminal domain-containing protein</fullName>
    </recommendedName>
</protein>
<evidence type="ECO:0000313" key="8">
    <source>
        <dbReference type="Proteomes" id="UP001283361"/>
    </source>
</evidence>
<sequence length="380" mass="42183">MKGRKDVSNFDREFTSEAPKLTPTDKLFIMNLDQDEFSGFSYVNPEVRVLSLLVRGGNVPSKDLLSFGMETVNLERNILGCFRVILYTSVLKPSYPLHIGPQTKLSSTHRSSNQVILYTSVLKPSNPLHIGPQTKLSSTHRSSNQVILYTSVLKPSYPLHIGPQTKLSSTHRSSNQVILYTSVLKPSYPLHIVPQTIPQTKLSSTHRSSNQVILYTSVLKPSNPLHIGPQTKLSSTHRSSNQVILYTSVLKPIILYTSVLKPSNPLHIGPQTKHVILYTLDLKPSNPLHIGPQTNVLGQACLLSKQCIMWRPPCCSVYLWCVPGFVPLDSIYHYKKLGQSVSVITGSLDKPLSPLPPILCCFPRAVVDSALPEFPKGLFC</sequence>
<evidence type="ECO:0000256" key="3">
    <source>
        <dbReference type="ARBA" id="ARBA00022741"/>
    </source>
</evidence>